<keyword evidence="1" id="KW-1133">Transmembrane helix</keyword>
<protein>
    <recommendedName>
        <fullName evidence="4">DUF1003 domain-containing protein</fullName>
    </recommendedName>
</protein>
<organism evidence="2 3">
    <name type="scientific">Roseimaritima multifibrata</name>
    <dbReference type="NCBI Taxonomy" id="1930274"/>
    <lineage>
        <taxon>Bacteria</taxon>
        <taxon>Pseudomonadati</taxon>
        <taxon>Planctomycetota</taxon>
        <taxon>Planctomycetia</taxon>
        <taxon>Pirellulales</taxon>
        <taxon>Pirellulaceae</taxon>
        <taxon>Roseimaritima</taxon>
    </lineage>
</organism>
<dbReference type="Proteomes" id="UP000320672">
    <property type="component" value="Chromosome"/>
</dbReference>
<feature type="transmembrane region" description="Helical" evidence="1">
    <location>
        <begin position="120"/>
        <end position="141"/>
    </location>
</feature>
<evidence type="ECO:0000313" key="2">
    <source>
        <dbReference type="EMBL" id="QDS96522.1"/>
    </source>
</evidence>
<dbReference type="PANTHER" id="PTHR41386">
    <property type="entry name" value="INTEGRAL MEMBRANE PROTEIN-RELATED"/>
    <property type="match status" value="1"/>
</dbReference>
<feature type="transmembrane region" description="Helical" evidence="1">
    <location>
        <begin position="147"/>
        <end position="170"/>
    </location>
</feature>
<sequence>MMNHKKTKCTVCGKLFSLSELTPGRFMRPNVAERIVAEHPEWNDDSYICHSDLNRYRSLYIQNVLEQERGELTTLEHDVINSLREHDIVSQNLNDAIESQSTVGQRLADKVASFGGSWTFILLFAGILIVWVSINSVAIFIRPFDPFPFIFLNLVLSCLAAIQAPIIMMSQNRQGDKDRMQSENDYRINLKAELEIRHLHSKMDLLLTHQWQRLLEIQQVQTDLLEELSNKR</sequence>
<keyword evidence="3" id="KW-1185">Reference proteome</keyword>
<dbReference type="Pfam" id="PF06210">
    <property type="entry name" value="DUF1003"/>
    <property type="match status" value="1"/>
</dbReference>
<dbReference type="KEGG" id="rml:FF011L_53340"/>
<dbReference type="InterPro" id="IPR010406">
    <property type="entry name" value="DUF1003"/>
</dbReference>
<dbReference type="EMBL" id="CP036262">
    <property type="protein sequence ID" value="QDS96522.1"/>
    <property type="molecule type" value="Genomic_DNA"/>
</dbReference>
<dbReference type="PANTHER" id="PTHR41386:SF1">
    <property type="entry name" value="MEMBRANE PROTEIN"/>
    <property type="match status" value="1"/>
</dbReference>
<gene>
    <name evidence="2" type="ORF">FF011L_53340</name>
</gene>
<evidence type="ECO:0008006" key="4">
    <source>
        <dbReference type="Google" id="ProtNLM"/>
    </source>
</evidence>
<keyword evidence="1" id="KW-0472">Membrane</keyword>
<accession>A0A517MNR5</accession>
<evidence type="ECO:0000256" key="1">
    <source>
        <dbReference type="SAM" id="Phobius"/>
    </source>
</evidence>
<dbReference type="AlphaFoldDB" id="A0A517MNR5"/>
<proteinExistence type="predicted"/>
<name>A0A517MNR5_9BACT</name>
<evidence type="ECO:0000313" key="3">
    <source>
        <dbReference type="Proteomes" id="UP000320672"/>
    </source>
</evidence>
<reference evidence="2 3" key="1">
    <citation type="submission" date="2019-02" db="EMBL/GenBank/DDBJ databases">
        <title>Deep-cultivation of Planctomycetes and their phenomic and genomic characterization uncovers novel biology.</title>
        <authorList>
            <person name="Wiegand S."/>
            <person name="Jogler M."/>
            <person name="Boedeker C."/>
            <person name="Pinto D."/>
            <person name="Vollmers J."/>
            <person name="Rivas-Marin E."/>
            <person name="Kohn T."/>
            <person name="Peeters S.H."/>
            <person name="Heuer A."/>
            <person name="Rast P."/>
            <person name="Oberbeckmann S."/>
            <person name="Bunk B."/>
            <person name="Jeske O."/>
            <person name="Meyerdierks A."/>
            <person name="Storesund J.E."/>
            <person name="Kallscheuer N."/>
            <person name="Luecker S."/>
            <person name="Lage O.M."/>
            <person name="Pohl T."/>
            <person name="Merkel B.J."/>
            <person name="Hornburger P."/>
            <person name="Mueller R.-W."/>
            <person name="Bruemmer F."/>
            <person name="Labrenz M."/>
            <person name="Spormann A.M."/>
            <person name="Op den Camp H."/>
            <person name="Overmann J."/>
            <person name="Amann R."/>
            <person name="Jetten M.S.M."/>
            <person name="Mascher T."/>
            <person name="Medema M.H."/>
            <person name="Devos D.P."/>
            <person name="Kaster A.-K."/>
            <person name="Ovreas L."/>
            <person name="Rohde M."/>
            <person name="Galperin M.Y."/>
            <person name="Jogler C."/>
        </authorList>
    </citation>
    <scope>NUCLEOTIDE SEQUENCE [LARGE SCALE GENOMIC DNA]</scope>
    <source>
        <strain evidence="2 3">FF011L</strain>
    </source>
</reference>
<keyword evidence="1" id="KW-0812">Transmembrane</keyword>